<dbReference type="OrthoDB" id="2161974at2759"/>
<feature type="compositionally biased region" description="Polar residues" evidence="2">
    <location>
        <begin position="628"/>
        <end position="642"/>
    </location>
</feature>
<feature type="compositionally biased region" description="Low complexity" evidence="2">
    <location>
        <begin position="1488"/>
        <end position="1507"/>
    </location>
</feature>
<evidence type="ECO:0000256" key="2">
    <source>
        <dbReference type="SAM" id="MobiDB-lite"/>
    </source>
</evidence>
<feature type="region of interest" description="Disordered" evidence="2">
    <location>
        <begin position="689"/>
        <end position="714"/>
    </location>
</feature>
<feature type="region of interest" description="Disordered" evidence="2">
    <location>
        <begin position="1416"/>
        <end position="1444"/>
    </location>
</feature>
<reference evidence="3" key="1">
    <citation type="submission" date="2019-05" db="EMBL/GenBank/DDBJ databases">
        <title>Annotation for the trematode Paragonimus heterotremus.</title>
        <authorList>
            <person name="Choi Y.-J."/>
        </authorList>
    </citation>
    <scope>NUCLEOTIDE SEQUENCE</scope>
    <source>
        <strain evidence="3">LC</strain>
    </source>
</reference>
<evidence type="ECO:0000313" key="4">
    <source>
        <dbReference type="Proteomes" id="UP000748531"/>
    </source>
</evidence>
<feature type="region of interest" description="Disordered" evidence="2">
    <location>
        <begin position="413"/>
        <end position="438"/>
    </location>
</feature>
<feature type="compositionally biased region" description="Polar residues" evidence="2">
    <location>
        <begin position="1701"/>
        <end position="1734"/>
    </location>
</feature>
<evidence type="ECO:0008006" key="5">
    <source>
        <dbReference type="Google" id="ProtNLM"/>
    </source>
</evidence>
<feature type="compositionally biased region" description="Polar residues" evidence="2">
    <location>
        <begin position="882"/>
        <end position="907"/>
    </location>
</feature>
<feature type="compositionally biased region" description="Low complexity" evidence="2">
    <location>
        <begin position="908"/>
        <end position="917"/>
    </location>
</feature>
<accession>A0A8J4TRS2</accession>
<keyword evidence="4" id="KW-1185">Reference proteome</keyword>
<evidence type="ECO:0000313" key="3">
    <source>
        <dbReference type="EMBL" id="KAF5405224.1"/>
    </source>
</evidence>
<keyword evidence="1" id="KW-0175">Coiled coil</keyword>
<feature type="region of interest" description="Disordered" evidence="2">
    <location>
        <begin position="211"/>
        <end position="233"/>
    </location>
</feature>
<feature type="region of interest" description="Disordered" evidence="2">
    <location>
        <begin position="623"/>
        <end position="645"/>
    </location>
</feature>
<protein>
    <recommendedName>
        <fullName evidence="5">Neuron navigator 2</fullName>
    </recommendedName>
</protein>
<dbReference type="GO" id="GO:0022008">
    <property type="term" value="P:neurogenesis"/>
    <property type="evidence" value="ECO:0007669"/>
    <property type="project" value="InterPro"/>
</dbReference>
<dbReference type="PANTHER" id="PTHR12784">
    <property type="entry name" value="STEERIN"/>
    <property type="match status" value="1"/>
</dbReference>
<feature type="compositionally biased region" description="Polar residues" evidence="2">
    <location>
        <begin position="415"/>
        <end position="438"/>
    </location>
</feature>
<sequence length="1740" mass="190313">SVCSQRQSTVSWTSSGPLPSTISHTIPNSPNVSSYCSVDGKTTIAYCSSKPRTTHRTEQRQKARELYAALKHRLSSTLTAVTTSNTTTVTSRITSLNTTGFSSEKCTKESSTSLGVTKSASVSNKKCVSSPTTPVHESAFYTRSSAMLNDQKRLPDQAHPKAMRQPESRSIVQRDLELVNHANLECDHSRTNSNDSKSRVCLKAAFTDGGKVNERRETSESVQHTPTSPQMINPPTSVHLHNPISVHDPALNRFPPTSHAAETRSSFEPNALASRCVYLSEPEIIHLPCGYQTDGDMEPDKMRHTSASVVAAALSNSMPPQNFVPEDVAATSESSIQSLPRHLRLSDQTHKEEHRPDPLNLNSQDLTAYTRLMHDRIQEGMRAAQESLNLSYHSNISSGSTADGMKPEFQRCVEASSSGQTQTGNSRGTNSGVTPTSGSLMIDSAVKELEQMDTNTWPSASIAASNFGLRKLSIDAPLGVINLTDEMQVSPMMASGIGNVPSHLASREINGPYPTLHSWEPVYKWSRKNEADQIGTDDKKPPTSIANRFYHGIVAEIPHTEFSGTIISEVEEFYRPKEHRKMSTSSPDHKSSEPPAKPSVNSVSDSEDWYCLRYDQTGVGISREIGPNMNSHNTLPLSQRNSGKCWDRSQEAGHAYDVQKGLSLTAISTKPTPDVCSTQRHASVDETGHINNVSSFKPSHYRQQIGSKHTEPRGNGIIIAKSNADGTLSAPPSTPIKLPYAPPASLIAATVDLQRMRIAEVEGSNLSLTSNLSRTSTTEETRDQEIHLLRRKLRAAEDQIVDLTSQLTSSVSVLTMFCSFFSCINIVSAPSQPLDPRMRRRSFVWNPATEQTQTGYWLWNTVPEDSTVNPTKFSLPVRRRSVSQTPMRTHSGFSVPETNANPISNYVASSSSSESSATPPPPPAPFADEPRETIETDTEKVISLVEERPVHTSTPIAIRRQMPCEEMKTVNYVATHPTCNAGSLRKNFVITTAYLPTGVSNDYRPTERVRVVPSRYAAAIYPSSRSDFTVNHLPPLQPCFVHPTRMQSAVSLQGLDRACQVPPKHCIGSQQVIRPKLVMGLRDLSSVNRLVPWPNRWGSHVRHLSQTNTQTLTPNWNMCNTFPTINHHSRIHSAPTELPQTYSVQPSSIPSVRRPDPGRRLRMTERRRTLWGTPGATADYIPVVQVGSTFLPMSSNHFDTASSTTTLLCDNSSADDQTTLNKTDLGGLQNVCSDSGVDLAEVDSIDLKQNNINSRTSEITPSSRRRKSFSIRRAQVVSAFEQSLNSMSQRLQMLTHTTAKKDTELHELRATIHTLRSQSGLGLSKMFRTNENNGADRIPGQIECAEVNDVESTTVVSKQSNGELQSQTSSDHSGRPCLPPEGTNQKSAHLGLRTSEAGTNKSGWFRSSIEKAFRKKSPSTSLSSGPGTALSACPPADSSAMSPVHSGICRMTTTSSVSQARENLQLGHRCSQSQPAEFNLQTANRTNSCSGLSPSDSSTSSSSWSASGTGTGAVIGHFAGDKTPHDSPPSCLNGLMELQTPQSNRHPAPRIPSATVDSLLQFSESNTLTHANKDCPMEVTSTLPPAPPLLSSFGHVAQTVAVDNALHSKEHVSQPDSHREHTLEAELARLRQQLNERELKLTDVQLEALASTHQVNQLRDQIARMYTELQHLRSDNERLQQLIINHDASSSAPVMEKQDKTTSQTTIDQVPVSSKEQNNPSNNAIGTESASSTLIKLGSI</sequence>
<feature type="non-terminal residue" evidence="3">
    <location>
        <position position="1"/>
    </location>
</feature>
<evidence type="ECO:0000256" key="1">
    <source>
        <dbReference type="SAM" id="Coils"/>
    </source>
</evidence>
<feature type="region of interest" description="Disordered" evidence="2">
    <location>
        <begin position="876"/>
        <end position="932"/>
    </location>
</feature>
<organism evidence="3 4">
    <name type="scientific">Paragonimus heterotremus</name>
    <dbReference type="NCBI Taxonomy" id="100268"/>
    <lineage>
        <taxon>Eukaryota</taxon>
        <taxon>Metazoa</taxon>
        <taxon>Spiralia</taxon>
        <taxon>Lophotrochozoa</taxon>
        <taxon>Platyhelminthes</taxon>
        <taxon>Trematoda</taxon>
        <taxon>Digenea</taxon>
        <taxon>Plagiorchiida</taxon>
        <taxon>Troglotremata</taxon>
        <taxon>Troglotrematidae</taxon>
        <taxon>Paragonimus</taxon>
    </lineage>
</organism>
<dbReference type="PANTHER" id="PTHR12784:SF28">
    <property type="entry name" value="PROTEIN SICKIE"/>
    <property type="match status" value="1"/>
</dbReference>
<feature type="compositionally biased region" description="Low complexity" evidence="2">
    <location>
        <begin position="1418"/>
        <end position="1432"/>
    </location>
</feature>
<proteinExistence type="predicted"/>
<feature type="region of interest" description="Disordered" evidence="2">
    <location>
        <begin position="577"/>
        <end position="603"/>
    </location>
</feature>
<feature type="region of interest" description="Disordered" evidence="2">
    <location>
        <begin position="1485"/>
        <end position="1507"/>
    </location>
</feature>
<name>A0A8J4TRS2_9TREM</name>
<dbReference type="EMBL" id="LUCH01000407">
    <property type="protein sequence ID" value="KAF5405224.1"/>
    <property type="molecule type" value="Genomic_DNA"/>
</dbReference>
<feature type="region of interest" description="Disordered" evidence="2">
    <location>
        <begin position="1687"/>
        <end position="1740"/>
    </location>
</feature>
<feature type="region of interest" description="Disordered" evidence="2">
    <location>
        <begin position="1356"/>
        <end position="1403"/>
    </location>
</feature>
<feature type="compositionally biased region" description="Polar residues" evidence="2">
    <location>
        <begin position="220"/>
        <end position="233"/>
    </location>
</feature>
<feature type="coiled-coil region" evidence="1">
    <location>
        <begin position="1620"/>
        <end position="1682"/>
    </location>
</feature>
<dbReference type="Proteomes" id="UP000748531">
    <property type="component" value="Unassembled WGS sequence"/>
</dbReference>
<dbReference type="InterPro" id="IPR039041">
    <property type="entry name" value="Nav/unc-53"/>
</dbReference>
<feature type="compositionally biased region" description="Polar residues" evidence="2">
    <location>
        <begin position="689"/>
        <end position="707"/>
    </location>
</feature>
<gene>
    <name evidence="3" type="ORF">PHET_01134</name>
</gene>
<comment type="caution">
    <text evidence="3">The sequence shown here is derived from an EMBL/GenBank/DDBJ whole genome shotgun (WGS) entry which is preliminary data.</text>
</comment>
<feature type="compositionally biased region" description="Polar residues" evidence="2">
    <location>
        <begin position="1356"/>
        <end position="1371"/>
    </location>
</feature>